<sequence length="59" mass="6743">MRIASFAIVPDAKRLKHVISVIWILNRIVSISVKAKRSMLQNALIITGHQDLKQKKHLN</sequence>
<accession>A0A1E5L7T7</accession>
<evidence type="ECO:0000313" key="2">
    <source>
        <dbReference type="Proteomes" id="UP000095255"/>
    </source>
</evidence>
<dbReference type="Proteomes" id="UP000095255">
    <property type="component" value="Unassembled WGS sequence"/>
</dbReference>
<organism evidence="1 2">
    <name type="scientific">Desulfuribacillus stibiiarsenatis</name>
    <dbReference type="NCBI Taxonomy" id="1390249"/>
    <lineage>
        <taxon>Bacteria</taxon>
        <taxon>Bacillati</taxon>
        <taxon>Bacillota</taxon>
        <taxon>Desulfuribacillia</taxon>
        <taxon>Desulfuribacillales</taxon>
        <taxon>Desulfuribacillaceae</taxon>
        <taxon>Desulfuribacillus</taxon>
    </lineage>
</organism>
<comment type="caution">
    <text evidence="1">The sequence shown here is derived from an EMBL/GenBank/DDBJ whole genome shotgun (WGS) entry which is preliminary data.</text>
</comment>
<evidence type="ECO:0000313" key="1">
    <source>
        <dbReference type="EMBL" id="OEH86049.1"/>
    </source>
</evidence>
<protein>
    <submittedName>
        <fullName evidence="1">Uncharacterized protein</fullName>
    </submittedName>
</protein>
<dbReference type="AlphaFoldDB" id="A0A1E5L7T7"/>
<dbReference type="STRING" id="1390249.BHU72_14555"/>
<reference evidence="1 2" key="1">
    <citation type="submission" date="2016-09" db="EMBL/GenBank/DDBJ databases">
        <title>Desulfuribacillus arsenicus sp. nov., an obligately anaerobic, dissimilatory arsenic- and antimonate-reducing bacterium isolated from anoxic sediments.</title>
        <authorList>
            <person name="Abin C.A."/>
            <person name="Hollibaugh J.T."/>
        </authorList>
    </citation>
    <scope>NUCLEOTIDE SEQUENCE [LARGE SCALE GENOMIC DNA]</scope>
    <source>
        <strain evidence="1 2">MLFW-2</strain>
    </source>
</reference>
<gene>
    <name evidence="1" type="ORF">BHU72_14555</name>
</gene>
<keyword evidence="2" id="KW-1185">Reference proteome</keyword>
<dbReference type="EMBL" id="MJAT01000008">
    <property type="protein sequence ID" value="OEH86049.1"/>
    <property type="molecule type" value="Genomic_DNA"/>
</dbReference>
<name>A0A1E5L7T7_9FIRM</name>
<proteinExistence type="predicted"/>